<protein>
    <submittedName>
        <fullName evidence="1">GPO family capsid scaffolding protein</fullName>
    </submittedName>
</protein>
<evidence type="ECO:0000313" key="2">
    <source>
        <dbReference type="Proteomes" id="UP000631034"/>
    </source>
</evidence>
<organism evidence="1 2">
    <name type="scientific">Phaeovibrio sulfidiphilus</name>
    <dbReference type="NCBI Taxonomy" id="1220600"/>
    <lineage>
        <taxon>Bacteria</taxon>
        <taxon>Pseudomonadati</taxon>
        <taxon>Pseudomonadota</taxon>
        <taxon>Alphaproteobacteria</taxon>
        <taxon>Rhodospirillales</taxon>
        <taxon>Rhodospirillaceae</taxon>
        <taxon>Phaeovibrio</taxon>
    </lineage>
</organism>
<comment type="caution">
    <text evidence="1">The sequence shown here is derived from an EMBL/GenBank/DDBJ whole genome shotgun (WGS) entry which is preliminary data.</text>
</comment>
<evidence type="ECO:0000313" key="1">
    <source>
        <dbReference type="EMBL" id="MBE1237871.1"/>
    </source>
</evidence>
<dbReference type="Proteomes" id="UP000631034">
    <property type="component" value="Unassembled WGS sequence"/>
</dbReference>
<dbReference type="EMBL" id="JACZHT010000008">
    <property type="protein sequence ID" value="MBE1237871.1"/>
    <property type="molecule type" value="Genomic_DNA"/>
</dbReference>
<dbReference type="Pfam" id="PF05929">
    <property type="entry name" value="Phage_GPO"/>
    <property type="match status" value="1"/>
</dbReference>
<dbReference type="InterPro" id="IPR009228">
    <property type="entry name" value="Capsid_scaffold_GpO"/>
</dbReference>
<keyword evidence="2" id="KW-1185">Reference proteome</keyword>
<gene>
    <name evidence="1" type="ORF">IHV25_09470</name>
</gene>
<accession>A0A8J6YQJ0</accession>
<proteinExistence type="predicted"/>
<dbReference type="RefSeq" id="WP_192534883.1">
    <property type="nucleotide sequence ID" value="NZ_JACZHT010000008.1"/>
</dbReference>
<dbReference type="AlphaFoldDB" id="A0A8J6YQJ0"/>
<name>A0A8J6YQJ0_9PROT</name>
<reference evidence="1" key="1">
    <citation type="submission" date="2020-10" db="EMBL/GenBank/DDBJ databases">
        <title>Genome sequence of the unusual species of purple photosynthetic bacteria, Phaeovibrio sulfidiphilus DSM 23193, type strain.</title>
        <authorList>
            <person name="Kyndt J.A."/>
            <person name="Meyer T.E."/>
        </authorList>
    </citation>
    <scope>NUCLEOTIDE SEQUENCE</scope>
    <source>
        <strain evidence="1">DSM 23193</strain>
    </source>
</reference>
<sequence>MTFSSDPRPASRPRTFRVATEGATCDGLALSRARIEQMAKNYDPRLYGARVNLEHYRGILPDGPFRAYGDVIALSTREVQDGRLALYTTIDLPPDLVALWRARQKIYMSIEIEPKFADTGEADLMGLAVTDSPAPLGCEMLKFAAGAQVNPLAPPKTAPGTLFAKAEPVEMAFDADAPADATAPDTPSLLERVRGLLSRKERTDAAALADVHTAVRLVAEQTDQTVADVERAARASVLTP</sequence>